<dbReference type="Pfam" id="PF02353">
    <property type="entry name" value="CMAS"/>
    <property type="match status" value="1"/>
</dbReference>
<dbReference type="PIRSF" id="PIRSF003085">
    <property type="entry name" value="CMAS"/>
    <property type="match status" value="1"/>
</dbReference>
<keyword evidence="4" id="KW-0949">S-adenosyl-L-methionine</keyword>
<gene>
    <name evidence="7" type="ORF">GZ78_05725</name>
</gene>
<keyword evidence="3 7" id="KW-0808">Transferase</keyword>
<dbReference type="RefSeq" id="WP_051785923.1">
    <property type="nucleotide sequence ID" value="NZ_JOKH01000001.1"/>
</dbReference>
<dbReference type="EMBL" id="JOKH01000001">
    <property type="protein sequence ID" value="KEQ19442.1"/>
    <property type="molecule type" value="Genomic_DNA"/>
</dbReference>
<dbReference type="GO" id="GO:0008825">
    <property type="term" value="F:cyclopropane-fatty-acyl-phospholipid synthase activity"/>
    <property type="evidence" value="ECO:0007669"/>
    <property type="project" value="UniProtKB-EC"/>
</dbReference>
<dbReference type="OrthoDB" id="9782855at2"/>
<organism evidence="7 8">
    <name type="scientific">Endozoicomonas numazuensis</name>
    <dbReference type="NCBI Taxonomy" id="1137799"/>
    <lineage>
        <taxon>Bacteria</taxon>
        <taxon>Pseudomonadati</taxon>
        <taxon>Pseudomonadota</taxon>
        <taxon>Gammaproteobacteria</taxon>
        <taxon>Oceanospirillales</taxon>
        <taxon>Endozoicomonadaceae</taxon>
        <taxon>Endozoicomonas</taxon>
    </lineage>
</organism>
<dbReference type="EC" id="2.1.1.79" evidence="7"/>
<dbReference type="eggNOG" id="COG2230">
    <property type="taxonomic scope" value="Bacteria"/>
</dbReference>
<evidence type="ECO:0000256" key="2">
    <source>
        <dbReference type="ARBA" id="ARBA00022603"/>
    </source>
</evidence>
<dbReference type="InterPro" id="IPR003333">
    <property type="entry name" value="CMAS"/>
</dbReference>
<dbReference type="SUPFAM" id="SSF53335">
    <property type="entry name" value="S-adenosyl-L-methionine-dependent methyltransferases"/>
    <property type="match status" value="1"/>
</dbReference>
<comment type="caution">
    <text evidence="7">The sequence shown here is derived from an EMBL/GenBank/DDBJ whole genome shotgun (WGS) entry which is preliminary data.</text>
</comment>
<accession>A0A081NLW9</accession>
<dbReference type="STRING" id="1137799.GZ78_05725"/>
<evidence type="ECO:0000313" key="7">
    <source>
        <dbReference type="EMBL" id="KEQ19442.1"/>
    </source>
</evidence>
<reference evidence="7 8" key="1">
    <citation type="submission" date="2014-06" db="EMBL/GenBank/DDBJ databases">
        <title>Whole Genome Sequences of Three Symbiotic Endozoicomonas Bacteria.</title>
        <authorList>
            <person name="Neave M.J."/>
            <person name="Apprill A."/>
            <person name="Voolstra C.R."/>
        </authorList>
    </citation>
    <scope>NUCLEOTIDE SEQUENCE [LARGE SCALE GENOMIC DNA]</scope>
    <source>
        <strain evidence="7 8">DSM 25634</strain>
    </source>
</reference>
<dbReference type="NCBIfam" id="NF008686">
    <property type="entry name" value="PRK11705.1"/>
    <property type="match status" value="1"/>
</dbReference>
<evidence type="ECO:0000256" key="6">
    <source>
        <dbReference type="PIRSR" id="PIRSR003085-1"/>
    </source>
</evidence>
<dbReference type="AlphaFoldDB" id="A0A081NLW9"/>
<dbReference type="GO" id="GO:0008610">
    <property type="term" value="P:lipid biosynthetic process"/>
    <property type="evidence" value="ECO:0007669"/>
    <property type="project" value="InterPro"/>
</dbReference>
<dbReference type="Proteomes" id="UP000028073">
    <property type="component" value="Unassembled WGS sequence"/>
</dbReference>
<evidence type="ECO:0000256" key="1">
    <source>
        <dbReference type="ARBA" id="ARBA00010815"/>
    </source>
</evidence>
<evidence type="ECO:0000256" key="4">
    <source>
        <dbReference type="ARBA" id="ARBA00022691"/>
    </source>
</evidence>
<dbReference type="PANTHER" id="PTHR43667:SF1">
    <property type="entry name" value="CYCLOPROPANE-FATTY-ACYL-PHOSPHOLIPID SYNTHASE"/>
    <property type="match status" value="1"/>
</dbReference>
<proteinExistence type="inferred from homology"/>
<dbReference type="InterPro" id="IPR050723">
    <property type="entry name" value="CFA/CMAS"/>
</dbReference>
<feature type="active site" evidence="6">
    <location>
        <position position="367"/>
    </location>
</feature>
<evidence type="ECO:0000256" key="3">
    <source>
        <dbReference type="ARBA" id="ARBA00022679"/>
    </source>
</evidence>
<evidence type="ECO:0000256" key="5">
    <source>
        <dbReference type="ARBA" id="ARBA00023098"/>
    </source>
</evidence>
<name>A0A081NLW9_9GAMM</name>
<dbReference type="CDD" id="cd02440">
    <property type="entry name" value="AdoMet_MTases"/>
    <property type="match status" value="1"/>
</dbReference>
<dbReference type="Gene3D" id="3.40.50.150">
    <property type="entry name" value="Vaccinia Virus protein VP39"/>
    <property type="match status" value="1"/>
</dbReference>
<keyword evidence="2 7" id="KW-0489">Methyltransferase</keyword>
<protein>
    <submittedName>
        <fullName evidence="7">Cyclopropane fatty acyl phospholipid synthase</fullName>
        <ecNumber evidence="7">2.1.1.79</ecNumber>
    </submittedName>
</protein>
<comment type="similarity">
    <text evidence="1">Belongs to the CFA/CMAS family.</text>
</comment>
<evidence type="ECO:0000313" key="8">
    <source>
        <dbReference type="Proteomes" id="UP000028073"/>
    </source>
</evidence>
<keyword evidence="5" id="KW-0443">Lipid metabolism</keyword>
<dbReference type="GO" id="GO:0032259">
    <property type="term" value="P:methylation"/>
    <property type="evidence" value="ECO:0007669"/>
    <property type="project" value="UniProtKB-KW"/>
</dbReference>
<dbReference type="InterPro" id="IPR029063">
    <property type="entry name" value="SAM-dependent_MTases_sf"/>
</dbReference>
<keyword evidence="8" id="KW-1185">Reference proteome</keyword>
<dbReference type="PANTHER" id="PTHR43667">
    <property type="entry name" value="CYCLOPROPANE-FATTY-ACYL-PHOSPHOLIPID SYNTHASE"/>
    <property type="match status" value="1"/>
</dbReference>
<sequence length="397" mass="46420">MPVDIGTSSSDDTLENNLSQPEHRMGIIEAWLQKADIRLNGDRPWDIRVHNPKLVSRVRRERSLGLGESYMENWWDCLALDELFFRLLLKEQNHESITAGQHIMNWIVSHVLNQQSRTRAFQVGKQHYDTGNELFERILDPHMQYSCAYWKGAENLAQAQENKLDLICRKLQFEPGQTLLDIGCGWGGLARYAAKNYGVEVTGLTISKEQQQLAQERCAGLPVTILLQDYRSLIGKFDRMVSVGMFEHVGLKNYRTYMKQAHRLLNRNGLFLLHTIGTNITSCDTDPWIQKYIFPNGKIPSQTQITHAMEGFWVMEDWQNLGPDYDKTLMVWHENFVQKWPELLKNYPEKQYDETFYRMWNYYLLQCAGAFRARALQLWQLVLRPRGIAVDRYDAPR</sequence>